<dbReference type="AlphaFoldDB" id="A0AAP2G5Z1"/>
<feature type="domain" description="Phosphotyrosine protein phosphatase I" evidence="7">
    <location>
        <begin position="2"/>
        <end position="152"/>
    </location>
</feature>
<keyword evidence="5" id="KW-0904">Protein phosphatase</keyword>
<dbReference type="Proteomes" id="UP001319104">
    <property type="component" value="Unassembled WGS sequence"/>
</dbReference>
<dbReference type="InterPro" id="IPR017867">
    <property type="entry name" value="Tyr_phospatase_low_mol_wt"/>
</dbReference>
<evidence type="ECO:0000256" key="4">
    <source>
        <dbReference type="ARBA" id="ARBA00022801"/>
    </source>
</evidence>
<dbReference type="PANTHER" id="PTHR11717">
    <property type="entry name" value="LOW MOLECULAR WEIGHT PROTEIN TYROSINE PHOSPHATASE"/>
    <property type="match status" value="1"/>
</dbReference>
<evidence type="ECO:0000313" key="9">
    <source>
        <dbReference type="Proteomes" id="UP001319104"/>
    </source>
</evidence>
<dbReference type="FunFam" id="3.40.50.2300:FF:000105">
    <property type="entry name" value="Low molecular weight phosphotyrosine protein"/>
    <property type="match status" value="1"/>
</dbReference>
<gene>
    <name evidence="8" type="ORF">KI659_16130</name>
</gene>
<comment type="subcellular location">
    <subcellularLocation>
        <location evidence="1">Cytoplasm</location>
    </subcellularLocation>
</comment>
<feature type="active site" description="Proton donor" evidence="6">
    <location>
        <position position="126"/>
    </location>
</feature>
<dbReference type="InterPro" id="IPR023485">
    <property type="entry name" value="Ptyr_pPase"/>
</dbReference>
<dbReference type="GO" id="GO:0004725">
    <property type="term" value="F:protein tyrosine phosphatase activity"/>
    <property type="evidence" value="ECO:0007669"/>
    <property type="project" value="InterPro"/>
</dbReference>
<evidence type="ECO:0000256" key="2">
    <source>
        <dbReference type="ARBA" id="ARBA00011063"/>
    </source>
</evidence>
<keyword evidence="3" id="KW-0963">Cytoplasm</keyword>
<dbReference type="SMART" id="SM00226">
    <property type="entry name" value="LMWPc"/>
    <property type="match status" value="1"/>
</dbReference>
<dbReference type="CDD" id="cd16343">
    <property type="entry name" value="LMWPTP"/>
    <property type="match status" value="1"/>
</dbReference>
<keyword evidence="4" id="KW-0378">Hydrolase</keyword>
<dbReference type="EMBL" id="JAHCMY010000014">
    <property type="protein sequence ID" value="MBS9525546.1"/>
    <property type="molecule type" value="Genomic_DNA"/>
</dbReference>
<evidence type="ECO:0000313" key="8">
    <source>
        <dbReference type="EMBL" id="MBS9525546.1"/>
    </source>
</evidence>
<dbReference type="Pfam" id="PF01451">
    <property type="entry name" value="LMWPc"/>
    <property type="match status" value="1"/>
</dbReference>
<dbReference type="PANTHER" id="PTHR11717:SF7">
    <property type="entry name" value="LOW MOLECULAR WEIGHT PHOSPHOTYROSINE PROTEIN PHOSPHATASE"/>
    <property type="match status" value="1"/>
</dbReference>
<accession>A0AAP2G5Z1</accession>
<dbReference type="PRINTS" id="PR00719">
    <property type="entry name" value="LMWPTPASE"/>
</dbReference>
<protein>
    <submittedName>
        <fullName evidence="8">Low molecular weight phosphotyrosine protein phosphatase</fullName>
    </submittedName>
</protein>
<comment type="caution">
    <text evidence="8">The sequence shown here is derived from an EMBL/GenBank/DDBJ whole genome shotgun (WGS) entry which is preliminary data.</text>
</comment>
<name>A0AAP2G5Z1_9BACT</name>
<sequence>MIKVLFVCLGNICRSPLAEAIFNHKVKERNLSHALSADSCGTSDYHIGELPDERTIQCAEKFNITINHRGRQINRLDFKHFDYLLVMDRSNYDNVHAIMAQHNVTHDRILMLRELADFQGINEVPDPYYGGEKEFQEVYEILDEAIEQLLDKIEAEHINV</sequence>
<dbReference type="SUPFAM" id="SSF52788">
    <property type="entry name" value="Phosphotyrosine protein phosphatases I"/>
    <property type="match status" value="1"/>
</dbReference>
<comment type="similarity">
    <text evidence="2">Belongs to the low molecular weight phosphotyrosine protein phosphatase family.</text>
</comment>
<dbReference type="InterPro" id="IPR050438">
    <property type="entry name" value="LMW_PTPase"/>
</dbReference>
<proteinExistence type="inferred from homology"/>
<dbReference type="InterPro" id="IPR036196">
    <property type="entry name" value="Ptyr_pPase_sf"/>
</dbReference>
<feature type="active site" evidence="6">
    <location>
        <position position="14"/>
    </location>
</feature>
<dbReference type="Gene3D" id="3.40.50.2300">
    <property type="match status" value="1"/>
</dbReference>
<evidence type="ECO:0000259" key="7">
    <source>
        <dbReference type="SMART" id="SM00226"/>
    </source>
</evidence>
<dbReference type="RefSeq" id="WP_213946406.1">
    <property type="nucleotide sequence ID" value="NZ_JAHBGI010000014.1"/>
</dbReference>
<evidence type="ECO:0000256" key="6">
    <source>
        <dbReference type="PIRSR" id="PIRSR617867-1"/>
    </source>
</evidence>
<feature type="active site" description="Nucleophile" evidence="6">
    <location>
        <position position="8"/>
    </location>
</feature>
<dbReference type="GO" id="GO:0005737">
    <property type="term" value="C:cytoplasm"/>
    <property type="evidence" value="ECO:0007669"/>
    <property type="project" value="UniProtKB-SubCell"/>
</dbReference>
<evidence type="ECO:0000256" key="3">
    <source>
        <dbReference type="ARBA" id="ARBA00022490"/>
    </source>
</evidence>
<evidence type="ECO:0000256" key="5">
    <source>
        <dbReference type="ARBA" id="ARBA00022912"/>
    </source>
</evidence>
<evidence type="ECO:0000256" key="1">
    <source>
        <dbReference type="ARBA" id="ARBA00004496"/>
    </source>
</evidence>
<keyword evidence="9" id="KW-1185">Reference proteome</keyword>
<reference evidence="8 9" key="1">
    <citation type="submission" date="2021-05" db="EMBL/GenBank/DDBJ databases">
        <authorList>
            <person name="Zhang Z.D."/>
            <person name="Osman G."/>
        </authorList>
    </citation>
    <scope>NUCLEOTIDE SEQUENCE [LARGE SCALE GENOMIC DNA]</scope>
    <source>
        <strain evidence="8 9">KCTC 32217</strain>
    </source>
</reference>
<organism evidence="8 9">
    <name type="scientific">Litoribacter ruber</name>
    <dbReference type="NCBI Taxonomy" id="702568"/>
    <lineage>
        <taxon>Bacteria</taxon>
        <taxon>Pseudomonadati</taxon>
        <taxon>Bacteroidota</taxon>
        <taxon>Cytophagia</taxon>
        <taxon>Cytophagales</taxon>
        <taxon>Cyclobacteriaceae</taxon>
        <taxon>Litoribacter</taxon>
    </lineage>
</organism>